<evidence type="ECO:0000256" key="1">
    <source>
        <dbReference type="SAM" id="MobiDB-lite"/>
    </source>
</evidence>
<feature type="compositionally biased region" description="Low complexity" evidence="1">
    <location>
        <begin position="44"/>
        <end position="59"/>
    </location>
</feature>
<feature type="chain" id="PRO_5011476624" evidence="2">
    <location>
        <begin position="17"/>
        <end position="728"/>
    </location>
</feature>
<sequence length="728" mass="78265">MRLSLGLLLSSTLLLAAGCGSGEDAVEGARNEPNDFGNSKNPANDFSSGSTGDSNNTSGLARNEVRITMEVPSGVTTEGTPTRRNLRIVRPDRVSVYVTNTALQNLGEPAITTRTDDQGFTVIEFTNGLPLGPNVVIEASFGNTVMRALAADADRDVKVNPFSEYLVRNTLARYTSTEFQGILDCVNDAGGELCLNKYVWSTLADQVHDFEIEIPSNLGLSGALDLLEARGDFARYVSAMADYALLDENSSGKISASSADYNSVFLGIELGQTFLEPSISGSGQWGIRTAQEEVLADANGTGYVYPALTLTSFDAFGINVTSLANDIPYDREALIHEQGNNFYLRGSERWERNTHSSSPGAATLLSDTRLLAGRALFQSITGRGSSTIIGWTRNPYYLDAFTSVPPDNTTGPDRVISGYFTAGKAIELEPVGERLERLSTLEDHYLSVLEINLLREDGFNADILDNRDYNVVYLSSRFSEDATPLAVESGFGTWQIDWQTDSGNVVQAQAVTTVQRDSSGSVTSDNTGTRTQPWTLSSRTARLSNGNRDIGRLNLDISTPSGDLEQPDLGVGASTPDGSLLAFNLDDSGFGDGLLIAGEQTSNSAPTSGQFRLQGVALGLAPDANRLRHFDNALLRIDSGTQATLSSVTLNSTHDVANQTVTTPKLVEQSDVSLTYNGTLGGGQVRFTSGPLTMEGFYTASQDQFYLRYRTTDGDEEQIGLVLATRLP</sequence>
<proteinExistence type="predicted"/>
<evidence type="ECO:0000313" key="4">
    <source>
        <dbReference type="Proteomes" id="UP000199290"/>
    </source>
</evidence>
<dbReference type="Proteomes" id="UP000199290">
    <property type="component" value="Unassembled WGS sequence"/>
</dbReference>
<dbReference type="EMBL" id="FOYV01000001">
    <property type="protein sequence ID" value="SFR42388.1"/>
    <property type="molecule type" value="Genomic_DNA"/>
</dbReference>
<dbReference type="OrthoDB" id="6178054at2"/>
<gene>
    <name evidence="3" type="ORF">SAMN04488073_0968</name>
</gene>
<organism evidence="3 4">
    <name type="scientific">Marinobacter gudaonensis</name>
    <dbReference type="NCBI Taxonomy" id="375760"/>
    <lineage>
        <taxon>Bacteria</taxon>
        <taxon>Pseudomonadati</taxon>
        <taxon>Pseudomonadota</taxon>
        <taxon>Gammaproteobacteria</taxon>
        <taxon>Pseudomonadales</taxon>
        <taxon>Marinobacteraceae</taxon>
        <taxon>Marinobacter</taxon>
    </lineage>
</organism>
<dbReference type="PROSITE" id="PS51257">
    <property type="entry name" value="PROKAR_LIPOPROTEIN"/>
    <property type="match status" value="1"/>
</dbReference>
<dbReference type="RefSeq" id="WP_091986612.1">
    <property type="nucleotide sequence ID" value="NZ_FOYV01000001.1"/>
</dbReference>
<evidence type="ECO:0000313" key="3">
    <source>
        <dbReference type="EMBL" id="SFR42388.1"/>
    </source>
</evidence>
<keyword evidence="4" id="KW-1185">Reference proteome</keyword>
<name>A0A1I6GJN5_9GAMM</name>
<keyword evidence="2" id="KW-0732">Signal</keyword>
<dbReference type="AlphaFoldDB" id="A0A1I6GJN5"/>
<accession>A0A1I6GJN5</accession>
<dbReference type="STRING" id="375760.SAMN04488073_0968"/>
<protein>
    <submittedName>
        <fullName evidence="3">Uncharacterized protein</fullName>
    </submittedName>
</protein>
<feature type="region of interest" description="Disordered" evidence="1">
    <location>
        <begin position="23"/>
        <end position="63"/>
    </location>
</feature>
<evidence type="ECO:0000256" key="2">
    <source>
        <dbReference type="SAM" id="SignalP"/>
    </source>
</evidence>
<feature type="signal peptide" evidence="2">
    <location>
        <begin position="1"/>
        <end position="16"/>
    </location>
</feature>
<reference evidence="4" key="1">
    <citation type="submission" date="2016-10" db="EMBL/GenBank/DDBJ databases">
        <authorList>
            <person name="Varghese N."/>
            <person name="Submissions S."/>
        </authorList>
    </citation>
    <scope>NUCLEOTIDE SEQUENCE [LARGE SCALE GENOMIC DNA]</scope>
    <source>
        <strain evidence="4">CGMCC 1.6294</strain>
    </source>
</reference>